<dbReference type="VEuPathDB" id="TrichDB:TRFO_01372"/>
<keyword evidence="1" id="KW-0175">Coiled coil</keyword>
<evidence type="ECO:0000256" key="1">
    <source>
        <dbReference type="SAM" id="Coils"/>
    </source>
</evidence>
<proteinExistence type="predicted"/>
<evidence type="ECO:0000313" key="3">
    <source>
        <dbReference type="Proteomes" id="UP000179807"/>
    </source>
</evidence>
<feature type="coiled-coil region" evidence="1">
    <location>
        <begin position="71"/>
        <end position="105"/>
    </location>
</feature>
<reference evidence="2" key="1">
    <citation type="submission" date="2016-10" db="EMBL/GenBank/DDBJ databases">
        <authorList>
            <person name="Benchimol M."/>
            <person name="Almeida L.G."/>
            <person name="Vasconcelos A.T."/>
            <person name="Perreira-Neves A."/>
            <person name="Rosa I.A."/>
            <person name="Tasca T."/>
            <person name="Bogo M.R."/>
            <person name="de Souza W."/>
        </authorList>
    </citation>
    <scope>NUCLEOTIDE SEQUENCE [LARGE SCALE GENOMIC DNA]</scope>
    <source>
        <strain evidence="2">K</strain>
    </source>
</reference>
<dbReference type="Proteomes" id="UP000179807">
    <property type="component" value="Unassembled WGS sequence"/>
</dbReference>
<feature type="coiled-coil region" evidence="1">
    <location>
        <begin position="257"/>
        <end position="295"/>
    </location>
</feature>
<accession>A0A1J4KBZ6</accession>
<evidence type="ECO:0000313" key="2">
    <source>
        <dbReference type="EMBL" id="OHT07212.1"/>
    </source>
</evidence>
<name>A0A1J4KBZ6_9EUKA</name>
<feature type="coiled-coil region" evidence="1">
    <location>
        <begin position="202"/>
        <end position="233"/>
    </location>
</feature>
<sequence>MSRHVSFSQSVNKVNDDDISLQEQLNNTPEKLESHLSSLLNRSDLIDNKYRTSASFMQEAKDRELRLTKYAQQLLNIKKQYEADKKEWENTVKEQQNEIIKISSDISKQIAQINTKSVEVKKQIVLNDSEKIQYSQKIDDLHEFDDDLIKEEKEIATRITFMQSELESLNKSKINSEISETRENITKTQVITEEVKKSIHFIENYQKEISKDQKEVQNELNKATEKLTNNKNSNDLYLLKRELYVQTEKFSQYDNKNRENNNIIVNMNNNIQKMKENITNDKEATALNLRKAEQKQNLFKLYQQQTKDMIKEASDLNNINILLKQCKTMKEFEILKNIKNTIDEKNKVLKKIGQIGVQKKENKKKIPLVLFRIQKYDQKLENIKKVDNLIKTAQKKLRQREEKHRAQNQNEEICFEKAMETLELLNNHIALSQKIEQDLMNHVFYNCDSVTNRNNFSVTEIELENEIQKTFAETQKIKKQIQTLKIFNRKTENYIKCPLFSHATKINKNFSFGNHDIFTEYYSNLINENKQNEKVIPKIELKNQIQKLKELIEYHKNSIQQKRIHLIEYEKRIKNVCDFYSDPNFPSPTYEVRLCNCTIKLNKQCSRKISYESLYRTILFEKEIWKHAPKGTTTMLTVWNNQVEHMLY</sequence>
<dbReference type="RefSeq" id="XP_068360348.1">
    <property type="nucleotide sequence ID" value="XM_068490063.1"/>
</dbReference>
<protein>
    <submittedName>
        <fullName evidence="2">Uncharacterized protein</fullName>
    </submittedName>
</protein>
<dbReference type="EMBL" id="MLAK01000704">
    <property type="protein sequence ID" value="OHT07212.1"/>
    <property type="molecule type" value="Genomic_DNA"/>
</dbReference>
<dbReference type="GeneID" id="94824767"/>
<comment type="caution">
    <text evidence="2">The sequence shown here is derived from an EMBL/GenBank/DDBJ whole genome shotgun (WGS) entry which is preliminary data.</text>
</comment>
<organism evidence="2 3">
    <name type="scientific">Tritrichomonas foetus</name>
    <dbReference type="NCBI Taxonomy" id="1144522"/>
    <lineage>
        <taxon>Eukaryota</taxon>
        <taxon>Metamonada</taxon>
        <taxon>Parabasalia</taxon>
        <taxon>Tritrichomonadida</taxon>
        <taxon>Tritrichomonadidae</taxon>
        <taxon>Tritrichomonas</taxon>
    </lineage>
</organism>
<gene>
    <name evidence="2" type="ORF">TRFO_01372</name>
</gene>
<keyword evidence="3" id="KW-1185">Reference proteome</keyword>
<dbReference type="AlphaFoldDB" id="A0A1J4KBZ6"/>
<feature type="coiled-coil region" evidence="1">
    <location>
        <begin position="376"/>
        <end position="410"/>
    </location>
</feature>